<sequence>MNRRLGGCCTGVEGHGADSELVWHYLWGDMSSVSESVSPIRFTVLHPPGWLGASWNVFCVSGPPVLGFFLLSSFFFLHPLYLLRCGVSSFCLRFHVPYLFRFLVNFFFFRFFFRFSFFSFCFLLHPVVTV</sequence>
<proteinExistence type="predicted"/>
<feature type="transmembrane region" description="Helical" evidence="1">
    <location>
        <begin position="55"/>
        <end position="77"/>
    </location>
</feature>
<evidence type="ECO:0000313" key="3">
    <source>
        <dbReference type="Proteomes" id="UP000298138"/>
    </source>
</evidence>
<keyword evidence="1" id="KW-0812">Transmembrane</keyword>
<dbReference type="InParanoid" id="A0A4S2MKG1"/>
<keyword evidence="1" id="KW-0472">Membrane</keyword>
<feature type="transmembrane region" description="Helical" evidence="1">
    <location>
        <begin position="98"/>
        <end position="125"/>
    </location>
</feature>
<dbReference type="AlphaFoldDB" id="A0A4S2MKG1"/>
<dbReference type="Proteomes" id="UP000298138">
    <property type="component" value="Unassembled WGS sequence"/>
</dbReference>
<accession>A0A4S2MKG1</accession>
<keyword evidence="1" id="KW-1133">Transmembrane helix</keyword>
<organism evidence="2 3">
    <name type="scientific">Ascodesmis nigricans</name>
    <dbReference type="NCBI Taxonomy" id="341454"/>
    <lineage>
        <taxon>Eukaryota</taxon>
        <taxon>Fungi</taxon>
        <taxon>Dikarya</taxon>
        <taxon>Ascomycota</taxon>
        <taxon>Pezizomycotina</taxon>
        <taxon>Pezizomycetes</taxon>
        <taxon>Pezizales</taxon>
        <taxon>Ascodesmidaceae</taxon>
        <taxon>Ascodesmis</taxon>
    </lineage>
</organism>
<name>A0A4S2MKG1_9PEZI</name>
<dbReference type="EMBL" id="ML220153">
    <property type="protein sequence ID" value="TGZ77432.1"/>
    <property type="molecule type" value="Genomic_DNA"/>
</dbReference>
<protein>
    <submittedName>
        <fullName evidence="2">Uncharacterized protein</fullName>
    </submittedName>
</protein>
<gene>
    <name evidence="2" type="ORF">EX30DRAFT_335514</name>
</gene>
<evidence type="ECO:0000313" key="2">
    <source>
        <dbReference type="EMBL" id="TGZ77432.1"/>
    </source>
</evidence>
<keyword evidence="3" id="KW-1185">Reference proteome</keyword>
<evidence type="ECO:0000256" key="1">
    <source>
        <dbReference type="SAM" id="Phobius"/>
    </source>
</evidence>
<reference evidence="2 3" key="1">
    <citation type="submission" date="2019-04" db="EMBL/GenBank/DDBJ databases">
        <title>Comparative genomics and transcriptomics to analyze fruiting body development in filamentous ascomycetes.</title>
        <authorList>
            <consortium name="DOE Joint Genome Institute"/>
            <person name="Lutkenhaus R."/>
            <person name="Traeger S."/>
            <person name="Breuer J."/>
            <person name="Kuo A."/>
            <person name="Lipzen A."/>
            <person name="Pangilinan J."/>
            <person name="Dilworth D."/>
            <person name="Sandor L."/>
            <person name="Poggeler S."/>
            <person name="Barry K."/>
            <person name="Grigoriev I.V."/>
            <person name="Nowrousian M."/>
        </authorList>
    </citation>
    <scope>NUCLEOTIDE SEQUENCE [LARGE SCALE GENOMIC DNA]</scope>
    <source>
        <strain evidence="2 3">CBS 389.68</strain>
    </source>
</reference>